<dbReference type="Gene3D" id="2.60.40.1120">
    <property type="entry name" value="Carboxypeptidase-like, regulatory domain"/>
    <property type="match status" value="1"/>
</dbReference>
<keyword evidence="2" id="KW-1185">Reference proteome</keyword>
<evidence type="ECO:0000313" key="1">
    <source>
        <dbReference type="EMBL" id="MDS0301133.1"/>
    </source>
</evidence>
<evidence type="ECO:0000313" key="2">
    <source>
        <dbReference type="Proteomes" id="UP001257060"/>
    </source>
</evidence>
<reference evidence="1 2" key="1">
    <citation type="submission" date="2022-06" db="EMBL/GenBank/DDBJ databases">
        <title>Halogeometricum sp. a new haloarchaeum isolate from saline soil.</title>
        <authorList>
            <person name="Strakova D."/>
            <person name="Galisteo C."/>
            <person name="Sanchez-Porro C."/>
            <person name="Ventosa A."/>
        </authorList>
    </citation>
    <scope>NUCLEOTIDE SEQUENCE [LARGE SCALE GENOMIC DNA]</scope>
    <source>
        <strain evidence="1 2">S1BR25-6</strain>
    </source>
</reference>
<accession>A0ABU2GM46</accession>
<dbReference type="RefSeq" id="WP_310926055.1">
    <property type="nucleotide sequence ID" value="NZ_JAMQOP010000005.1"/>
</dbReference>
<dbReference type="EMBL" id="JAMQOP010000005">
    <property type="protein sequence ID" value="MDS0301133.1"/>
    <property type="molecule type" value="Genomic_DNA"/>
</dbReference>
<proteinExistence type="predicted"/>
<dbReference type="Proteomes" id="UP001257060">
    <property type="component" value="Unassembled WGS sequence"/>
</dbReference>
<comment type="caution">
    <text evidence="1">The sequence shown here is derived from an EMBL/GenBank/DDBJ whole genome shotgun (WGS) entry which is preliminary data.</text>
</comment>
<organism evidence="1 2">
    <name type="scientific">Halogeometricum salsisoli</name>
    <dbReference type="NCBI Taxonomy" id="2950536"/>
    <lineage>
        <taxon>Archaea</taxon>
        <taxon>Methanobacteriati</taxon>
        <taxon>Methanobacteriota</taxon>
        <taxon>Stenosarchaea group</taxon>
        <taxon>Halobacteria</taxon>
        <taxon>Halobacteriales</taxon>
        <taxon>Haloferacaceae</taxon>
        <taxon>Halogeometricum</taxon>
    </lineage>
</organism>
<dbReference type="SUPFAM" id="SSF49464">
    <property type="entry name" value="Carboxypeptidase regulatory domain-like"/>
    <property type="match status" value="1"/>
</dbReference>
<protein>
    <submittedName>
        <fullName evidence="1">Carboxypeptidase-like regulatory domain-containing protein</fullName>
    </submittedName>
</protein>
<name>A0ABU2GM46_9EURY</name>
<dbReference type="InterPro" id="IPR008969">
    <property type="entry name" value="CarboxyPept-like_regulatory"/>
</dbReference>
<gene>
    <name evidence="1" type="ORF">NDI76_20560</name>
</gene>
<sequence>MPASDRLGERLGTSTARLSLAVRPVDAFAGTCLRDQLTVRLSGAARPVPSPSGHFLFFDLDETKDPRTVIVTSEDRFLPTEVAVTLADLEPLSPVIEVPLTPAPAYRFPAWATLVRGRVLTAATEPVADATITLSGLDTTGRTDDRGEFVVGLPPLDARDVVERDGRRVVVPAGDPLTVMATHPTLDLVSESTEVTVTEGETVSVSLSLVKHD</sequence>